<sequence>MELVTTHTHTGFTGHGKGTVDELVNAARSANISVLAITEHYPLSAAIDPKNYVGMAAERLEGYVADIEAARSRYDDIEILLGCELDWLGDDEDRVFAPHEFDRFEVVMGSVHFVDAWPFDDPAQRDHWENVGADSIWRRYFEVWCESVSSDMPFSIMAHPDLVKKFNYRPSFDPMCLYRDAAEALRESGRMVEVNTSGSYYACAEMFPSPQLLAEFCRAGIPCTVGTDAHEPHLVARDIEKGYRAMYEAGYREVTVPTRDGDRRSITIE</sequence>
<keyword evidence="11" id="KW-1185">Reference proteome</keyword>
<evidence type="ECO:0000256" key="8">
    <source>
        <dbReference type="RuleBase" id="RU366003"/>
    </source>
</evidence>
<dbReference type="PANTHER" id="PTHR21039:SF0">
    <property type="entry name" value="HISTIDINOL-PHOSPHATASE"/>
    <property type="match status" value="1"/>
</dbReference>
<dbReference type="CDD" id="cd12110">
    <property type="entry name" value="PHP_HisPPase_Hisj_like"/>
    <property type="match status" value="1"/>
</dbReference>
<evidence type="ECO:0000256" key="6">
    <source>
        <dbReference type="ARBA" id="ARBA00023102"/>
    </source>
</evidence>
<dbReference type="NCBIfam" id="TIGR01856">
    <property type="entry name" value="hisJ_fam"/>
    <property type="match status" value="1"/>
</dbReference>
<dbReference type="PANTHER" id="PTHR21039">
    <property type="entry name" value="HISTIDINOL PHOSPHATASE-RELATED"/>
    <property type="match status" value="1"/>
</dbReference>
<dbReference type="RefSeq" id="WP_244412499.1">
    <property type="nucleotide sequence ID" value="NZ_AP025564.1"/>
</dbReference>
<dbReference type="Proteomes" id="UP001320544">
    <property type="component" value="Chromosome"/>
</dbReference>
<dbReference type="EMBL" id="AP025564">
    <property type="protein sequence ID" value="BDE96209.1"/>
    <property type="molecule type" value="Genomic_DNA"/>
</dbReference>
<dbReference type="NCBIfam" id="NF005596">
    <property type="entry name" value="PRK07328.1"/>
    <property type="match status" value="1"/>
</dbReference>
<evidence type="ECO:0000256" key="4">
    <source>
        <dbReference type="ARBA" id="ARBA00022605"/>
    </source>
</evidence>
<dbReference type="InterPro" id="IPR004013">
    <property type="entry name" value="PHP_dom"/>
</dbReference>
<gene>
    <name evidence="10" type="ORF">CE91St30_15420</name>
</gene>
<comment type="pathway">
    <text evidence="1 8">Amino-acid biosynthesis; L-histidine biosynthesis; L-histidine from 5-phospho-alpha-D-ribose 1-diphosphate: step 8/9.</text>
</comment>
<accession>A0ABM7WIR4</accession>
<comment type="catalytic activity">
    <reaction evidence="7 8">
        <text>L-histidinol phosphate + H2O = L-histidinol + phosphate</text>
        <dbReference type="Rhea" id="RHEA:14465"/>
        <dbReference type="ChEBI" id="CHEBI:15377"/>
        <dbReference type="ChEBI" id="CHEBI:43474"/>
        <dbReference type="ChEBI" id="CHEBI:57699"/>
        <dbReference type="ChEBI" id="CHEBI:57980"/>
        <dbReference type="EC" id="3.1.3.15"/>
    </reaction>
</comment>
<evidence type="ECO:0000256" key="2">
    <source>
        <dbReference type="ARBA" id="ARBA00009152"/>
    </source>
</evidence>
<feature type="domain" description="PHP" evidence="9">
    <location>
        <begin position="6"/>
        <end position="197"/>
    </location>
</feature>
<dbReference type="InterPro" id="IPR010140">
    <property type="entry name" value="Histidinol_P_phosphatase_HisJ"/>
</dbReference>
<evidence type="ECO:0000256" key="5">
    <source>
        <dbReference type="ARBA" id="ARBA00022801"/>
    </source>
</evidence>
<name>A0ABM7WIR4_9ACTN</name>
<dbReference type="InterPro" id="IPR016195">
    <property type="entry name" value="Pol/histidinol_Pase-like"/>
</dbReference>
<evidence type="ECO:0000256" key="3">
    <source>
        <dbReference type="ARBA" id="ARBA00013085"/>
    </source>
</evidence>
<protein>
    <recommendedName>
        <fullName evidence="3 8">Histidinol-phosphatase</fullName>
        <shortName evidence="8">HolPase</shortName>
        <ecNumber evidence="3 8">3.1.3.15</ecNumber>
    </recommendedName>
</protein>
<keyword evidence="5 8" id="KW-0378">Hydrolase</keyword>
<dbReference type="SUPFAM" id="SSF89550">
    <property type="entry name" value="PHP domain-like"/>
    <property type="match status" value="1"/>
</dbReference>
<keyword evidence="4 8" id="KW-0028">Amino-acid biosynthesis</keyword>
<proteinExistence type="inferred from homology"/>
<evidence type="ECO:0000256" key="1">
    <source>
        <dbReference type="ARBA" id="ARBA00004970"/>
    </source>
</evidence>
<comment type="similarity">
    <text evidence="2 8">Belongs to the PHP hydrolase family. HisK subfamily.</text>
</comment>
<organism evidence="10 11">
    <name type="scientific">Raoultibacter timonensis</name>
    <dbReference type="NCBI Taxonomy" id="1907662"/>
    <lineage>
        <taxon>Bacteria</taxon>
        <taxon>Bacillati</taxon>
        <taxon>Actinomycetota</taxon>
        <taxon>Coriobacteriia</taxon>
        <taxon>Eggerthellales</taxon>
        <taxon>Eggerthellaceae</taxon>
        <taxon>Raoultibacter</taxon>
    </lineage>
</organism>
<evidence type="ECO:0000313" key="10">
    <source>
        <dbReference type="EMBL" id="BDE96209.1"/>
    </source>
</evidence>
<keyword evidence="6 8" id="KW-0368">Histidine biosynthesis</keyword>
<reference evidence="10 11" key="1">
    <citation type="submission" date="2022-01" db="EMBL/GenBank/DDBJ databases">
        <title>Novel bile acid biosynthetic pathways are enriched in the microbiome of centenarians.</title>
        <authorList>
            <person name="Sato Y."/>
            <person name="Atarashi K."/>
            <person name="Plichta R.D."/>
            <person name="Arai Y."/>
            <person name="Sasajima S."/>
            <person name="Kearney M.S."/>
            <person name="Suda W."/>
            <person name="Takeshita K."/>
            <person name="Sasaki T."/>
            <person name="Okamoto S."/>
            <person name="Skelly N.A."/>
            <person name="Okamura Y."/>
            <person name="Vlamakis H."/>
            <person name="Li Y."/>
            <person name="Tanoue T."/>
            <person name="Takei H."/>
            <person name="Nittono H."/>
            <person name="Narushima S."/>
            <person name="Irie J."/>
            <person name="Itoh H."/>
            <person name="Moriya K."/>
            <person name="Sugiura Y."/>
            <person name="Suematsu M."/>
            <person name="Moritoki N."/>
            <person name="Shibata S."/>
            <person name="Littman R.D."/>
            <person name="Fischbach A.M."/>
            <person name="Uwamino Y."/>
            <person name="Inoue T."/>
            <person name="Honda A."/>
            <person name="Hattori M."/>
            <person name="Murai T."/>
            <person name="Xavier J.R."/>
            <person name="Hirose N."/>
            <person name="Honda K."/>
        </authorList>
    </citation>
    <scope>NUCLEOTIDE SEQUENCE [LARGE SCALE GENOMIC DNA]</scope>
    <source>
        <strain evidence="10 11">CE91-St30</strain>
    </source>
</reference>
<evidence type="ECO:0000259" key="9">
    <source>
        <dbReference type="Pfam" id="PF02811"/>
    </source>
</evidence>
<dbReference type="Gene3D" id="3.20.20.140">
    <property type="entry name" value="Metal-dependent hydrolases"/>
    <property type="match status" value="1"/>
</dbReference>
<evidence type="ECO:0000313" key="11">
    <source>
        <dbReference type="Proteomes" id="UP001320544"/>
    </source>
</evidence>
<evidence type="ECO:0000256" key="7">
    <source>
        <dbReference type="ARBA" id="ARBA00049158"/>
    </source>
</evidence>
<dbReference type="EC" id="3.1.3.15" evidence="3 8"/>
<dbReference type="Pfam" id="PF02811">
    <property type="entry name" value="PHP"/>
    <property type="match status" value="1"/>
</dbReference>